<gene>
    <name evidence="1" type="ORF">HUJ06_000858</name>
</gene>
<name>A0A822ZLK0_NELNU</name>
<reference evidence="1 2" key="1">
    <citation type="journal article" date="2020" name="Mol. Biol. Evol.">
        <title>Distinct Expression and Methylation Patterns for Genes with Different Fates following a Single Whole-Genome Duplication in Flowering Plants.</title>
        <authorList>
            <person name="Shi T."/>
            <person name="Rahmani R.S."/>
            <person name="Gugger P.F."/>
            <person name="Wang M."/>
            <person name="Li H."/>
            <person name="Zhang Y."/>
            <person name="Li Z."/>
            <person name="Wang Q."/>
            <person name="Van de Peer Y."/>
            <person name="Marchal K."/>
            <person name="Chen J."/>
        </authorList>
    </citation>
    <scope>NUCLEOTIDE SEQUENCE [LARGE SCALE GENOMIC DNA]</scope>
    <source>
        <tissue evidence="1">Leaf</tissue>
    </source>
</reference>
<keyword evidence="2" id="KW-1185">Reference proteome</keyword>
<evidence type="ECO:0000313" key="1">
    <source>
        <dbReference type="EMBL" id="DAD42628.1"/>
    </source>
</evidence>
<comment type="caution">
    <text evidence="1">The sequence shown here is derived from an EMBL/GenBank/DDBJ whole genome shotgun (WGS) entry which is preliminary data.</text>
</comment>
<accession>A0A822ZLK0</accession>
<dbReference type="AlphaFoldDB" id="A0A822ZLK0"/>
<dbReference type="EMBL" id="DUZY01000006">
    <property type="protein sequence ID" value="DAD42628.1"/>
    <property type="molecule type" value="Genomic_DNA"/>
</dbReference>
<dbReference type="Proteomes" id="UP000607653">
    <property type="component" value="Unassembled WGS sequence"/>
</dbReference>
<proteinExistence type="predicted"/>
<sequence>MGLIAGEMKWSYQHNPKKDISKLHSVWISSCF</sequence>
<evidence type="ECO:0000313" key="2">
    <source>
        <dbReference type="Proteomes" id="UP000607653"/>
    </source>
</evidence>
<protein>
    <submittedName>
        <fullName evidence="1">Uncharacterized protein</fullName>
    </submittedName>
</protein>
<organism evidence="1 2">
    <name type="scientific">Nelumbo nucifera</name>
    <name type="common">Sacred lotus</name>
    <dbReference type="NCBI Taxonomy" id="4432"/>
    <lineage>
        <taxon>Eukaryota</taxon>
        <taxon>Viridiplantae</taxon>
        <taxon>Streptophyta</taxon>
        <taxon>Embryophyta</taxon>
        <taxon>Tracheophyta</taxon>
        <taxon>Spermatophyta</taxon>
        <taxon>Magnoliopsida</taxon>
        <taxon>Proteales</taxon>
        <taxon>Nelumbonaceae</taxon>
        <taxon>Nelumbo</taxon>
    </lineage>
</organism>